<protein>
    <recommendedName>
        <fullName evidence="15">Protein kinase C-like</fullName>
        <ecNumber evidence="2">2.7.11.13</ecNumber>
    </recommendedName>
</protein>
<feature type="binding site" evidence="17">
    <location>
        <position position="869"/>
    </location>
    <ligand>
        <name>ATP</name>
        <dbReference type="ChEBI" id="CHEBI:30616"/>
    </ligand>
</feature>
<dbReference type="SUPFAM" id="SSF46585">
    <property type="entry name" value="HR1 repeat"/>
    <property type="match status" value="1"/>
</dbReference>
<evidence type="ECO:0000256" key="9">
    <source>
        <dbReference type="ARBA" id="ARBA00022771"/>
    </source>
</evidence>
<dbReference type="PROSITE" id="PS50081">
    <property type="entry name" value="ZF_DAG_PE_2"/>
    <property type="match status" value="2"/>
</dbReference>
<dbReference type="SUPFAM" id="SSF49562">
    <property type="entry name" value="C2 domain (Calcium/lipid-binding domain, CaLB)"/>
    <property type="match status" value="1"/>
</dbReference>
<feature type="domain" description="REM-1" evidence="24">
    <location>
        <begin position="1"/>
        <end position="68"/>
    </location>
</feature>
<sequence length="1165" mass="130629">MNNDEEKIQDISKKIEREKALINAANLMRQQTNNEAVRSKLDTQMREGRRNLEFFEERLRELQMRRLGHGVDSMSLGGSTLAGSFRNSGGDHGSAPAPPPKDGGGGYGDQYGQHGDLMPARGPFPGQPPNTSIPKARPNFTKLDLIKFDTPYLGPRIQLMLSQIQFKLNVEEQYLKGIEKMVQLYQMEGDKKSRADAAARRVESRSKIILLKQALRRYEELHIDMDVDAADDDSINMPNLRKPLTGQLSIRVLSVKDVDHAPLGRFSRAPETFVAVKVEDNVVARTRASRNDRWEAEYHTIVVDRANEVELTVYDKPGEHAVPIALLWVRISDIAEELRRKRIEAENNNAGWVSADRLGSSNRAPPPQFPMGSQGPQFHAPPTSPSQHSQSTVFNPETQSQASQQTPVMTQPIDAWFNLEPTGQIHLSLNFTKENRPGLMDAGLNRKGALRQRKEEVHEMYGHKFVQRQFYNIMRCALCGDFLKYSAGMQCEDCKYTCHTKCYTGVVTKCISKSNAETDPDEEKINHRIPHRFQPFSNLTANWCCHCGYMLPIGSKKNSRKCTECALTAHAQCVHLVPDFCGMSMAVANQILEGIRSQKRNRQDKGPSMADRTLRQGSKATLSSQGSQQYSSSSSYAPSIVSPEATEAAKLMYSQTAPLRHHGPGPDRNPVSSTTASAAAAAAMAPKPAAQQQPMGQIPDFGPGHYGGPAGYGRPEPRDDDLYSASQQQSHSPPQQQQQQYNQAAQQRKYNPADYANIGAYPNQPQAQARPAQSQAQPQTAQQQMYQHPQQQVSSPKPQPLPVSAEPVALSPSGIPVPTKKPLPSATDPGTGQKISLDHFNFLAVLGKGNFGKVMLAETKRSRKLYAIKVLKKEFIIENDEVESIRSEKRVFLIANRERHPFLTNLHACFQTETRVYFVMEYISGGDLMLHIQRGQFGTKRAQFYAAEVCLALKYFHENGVIYRDLKLDNILLTLDGHIKIADYGLCKEDMWYGSTTSTFCGTPEFMAPEILLDKKYGRAVDWWAFGVLIYQMLLQQSPFRGEDEDEIYDAILADEPLYPIHMPRDSVSILQKLLTREPDQRLGSGPTDAQEIMSQPFFRNIVWDDIYHKRVQPPFLPQIKSATDTSNFDSEFTSVTPVLTPVQSVLSQAMQEEFRGFSYAADFE</sequence>
<evidence type="ECO:0000256" key="14">
    <source>
        <dbReference type="ARBA" id="ARBA00047470"/>
    </source>
</evidence>
<dbReference type="SMART" id="SM00742">
    <property type="entry name" value="Hr1"/>
    <property type="match status" value="2"/>
</dbReference>
<evidence type="ECO:0000259" key="24">
    <source>
        <dbReference type="PROSITE" id="PS51860"/>
    </source>
</evidence>
<dbReference type="FunFam" id="3.30.200.20:FF:000103">
    <property type="entry name" value="Protein kinase C"/>
    <property type="match status" value="1"/>
</dbReference>
<dbReference type="GO" id="GO:0008270">
    <property type="term" value="F:zinc ion binding"/>
    <property type="evidence" value="ECO:0007669"/>
    <property type="project" value="UniProtKB-KW"/>
</dbReference>
<keyword evidence="8 17" id="KW-0547">Nucleotide-binding</keyword>
<dbReference type="SMART" id="SM00220">
    <property type="entry name" value="S_TKc"/>
    <property type="match status" value="1"/>
</dbReference>
<evidence type="ECO:0000256" key="3">
    <source>
        <dbReference type="ARBA" id="ARBA00022527"/>
    </source>
</evidence>
<evidence type="ECO:0000256" key="18">
    <source>
        <dbReference type="SAM" id="Coils"/>
    </source>
</evidence>
<dbReference type="PROSITE" id="PS50011">
    <property type="entry name" value="PROTEIN_KINASE_DOM"/>
    <property type="match status" value="1"/>
</dbReference>
<dbReference type="EC" id="2.7.11.13" evidence="2"/>
<feature type="compositionally biased region" description="Low complexity" evidence="19">
    <location>
        <begin position="723"/>
        <end position="747"/>
    </location>
</feature>
<keyword evidence="6" id="KW-0479">Metal-binding</keyword>
<evidence type="ECO:0000259" key="23">
    <source>
        <dbReference type="PROSITE" id="PS51285"/>
    </source>
</evidence>
<evidence type="ECO:0000256" key="16">
    <source>
        <dbReference type="PROSITE-ProRule" id="PRU01207"/>
    </source>
</evidence>
<keyword evidence="3 25" id="KW-0723">Serine/threonine-protein kinase</keyword>
<feature type="coiled-coil region" evidence="18">
    <location>
        <begin position="1"/>
        <end position="65"/>
    </location>
</feature>
<keyword evidence="10 25" id="KW-0418">Kinase</keyword>
<evidence type="ECO:0000313" key="25">
    <source>
        <dbReference type="EMBL" id="KAK0714511.1"/>
    </source>
</evidence>
<dbReference type="InterPro" id="IPR017892">
    <property type="entry name" value="Pkinase_C"/>
</dbReference>
<dbReference type="SUPFAM" id="SSF57889">
    <property type="entry name" value="Cysteine-rich domain"/>
    <property type="match status" value="2"/>
</dbReference>
<dbReference type="InterPro" id="IPR046349">
    <property type="entry name" value="C1-like_sf"/>
</dbReference>
<proteinExistence type="inferred from homology"/>
<keyword evidence="7" id="KW-0677">Repeat</keyword>
<dbReference type="FunFam" id="3.30.60.20:FF:000014">
    <property type="entry name" value="Protein kinase C"/>
    <property type="match status" value="1"/>
</dbReference>
<dbReference type="InterPro" id="IPR037312">
    <property type="entry name" value="PKC-like_HR1"/>
</dbReference>
<organism evidence="25 26">
    <name type="scientific">Lasiosphaeris hirsuta</name>
    <dbReference type="NCBI Taxonomy" id="260670"/>
    <lineage>
        <taxon>Eukaryota</taxon>
        <taxon>Fungi</taxon>
        <taxon>Dikarya</taxon>
        <taxon>Ascomycota</taxon>
        <taxon>Pezizomycotina</taxon>
        <taxon>Sordariomycetes</taxon>
        <taxon>Sordariomycetidae</taxon>
        <taxon>Sordariales</taxon>
        <taxon>Lasiosphaeriaceae</taxon>
        <taxon>Lasiosphaeris</taxon>
    </lineage>
</organism>
<feature type="compositionally biased region" description="Low complexity" evidence="19">
    <location>
        <begin position="762"/>
        <end position="796"/>
    </location>
</feature>
<feature type="domain" description="AGC-kinase C-terminal" evidence="23">
    <location>
        <begin position="1100"/>
        <end position="1165"/>
    </location>
</feature>
<dbReference type="PANTHER" id="PTHR24351">
    <property type="entry name" value="RIBOSOMAL PROTEIN S6 KINASE"/>
    <property type="match status" value="1"/>
</dbReference>
<dbReference type="InterPro" id="IPR008271">
    <property type="entry name" value="Ser/Thr_kinase_AS"/>
</dbReference>
<dbReference type="CDD" id="cd20823">
    <property type="entry name" value="C1_ScPKC1-like_rpt2"/>
    <property type="match status" value="1"/>
</dbReference>
<dbReference type="GO" id="GO:0009272">
    <property type="term" value="P:fungal-type cell wall biogenesis"/>
    <property type="evidence" value="ECO:0007669"/>
    <property type="project" value="InterPro"/>
</dbReference>
<dbReference type="InterPro" id="IPR035892">
    <property type="entry name" value="C2_domain_sf"/>
</dbReference>
<dbReference type="EMBL" id="JAUKUA010000004">
    <property type="protein sequence ID" value="KAK0714511.1"/>
    <property type="molecule type" value="Genomic_DNA"/>
</dbReference>
<evidence type="ECO:0000256" key="12">
    <source>
        <dbReference type="ARBA" id="ARBA00022840"/>
    </source>
</evidence>
<dbReference type="SUPFAM" id="SSF56112">
    <property type="entry name" value="Protein kinase-like (PK-like)"/>
    <property type="match status" value="1"/>
</dbReference>
<evidence type="ECO:0000256" key="4">
    <source>
        <dbReference type="ARBA" id="ARBA00022553"/>
    </source>
</evidence>
<dbReference type="InterPro" id="IPR002219">
    <property type="entry name" value="PKC_DAG/PE"/>
</dbReference>
<evidence type="ECO:0000256" key="10">
    <source>
        <dbReference type="ARBA" id="ARBA00022777"/>
    </source>
</evidence>
<feature type="region of interest" description="Disordered" evidence="19">
    <location>
        <begin position="353"/>
        <end position="406"/>
    </location>
</feature>
<comment type="catalytic activity">
    <reaction evidence="14">
        <text>L-seryl-[protein] + ATP = O-phospho-L-seryl-[protein] + ADP + H(+)</text>
        <dbReference type="Rhea" id="RHEA:17989"/>
        <dbReference type="Rhea" id="RHEA-COMP:9863"/>
        <dbReference type="Rhea" id="RHEA-COMP:11604"/>
        <dbReference type="ChEBI" id="CHEBI:15378"/>
        <dbReference type="ChEBI" id="CHEBI:29999"/>
        <dbReference type="ChEBI" id="CHEBI:30616"/>
        <dbReference type="ChEBI" id="CHEBI:83421"/>
        <dbReference type="ChEBI" id="CHEBI:456216"/>
        <dbReference type="EC" id="2.7.11.13"/>
    </reaction>
</comment>
<dbReference type="Gene3D" id="1.10.510.10">
    <property type="entry name" value="Transferase(Phosphotransferase) domain 1"/>
    <property type="match status" value="1"/>
</dbReference>
<dbReference type="SMART" id="SM00239">
    <property type="entry name" value="C2"/>
    <property type="match status" value="1"/>
</dbReference>
<dbReference type="Pfam" id="PF00130">
    <property type="entry name" value="C1_1"/>
    <property type="match status" value="2"/>
</dbReference>
<dbReference type="GO" id="GO:0004697">
    <property type="term" value="F:diacylglycerol-dependent serine/threonine kinase activity"/>
    <property type="evidence" value="ECO:0007669"/>
    <property type="project" value="UniProtKB-EC"/>
</dbReference>
<dbReference type="InterPro" id="IPR011072">
    <property type="entry name" value="HR1_rho-bd"/>
</dbReference>
<dbReference type="FunFam" id="3.30.60.20:FF:000034">
    <property type="entry name" value="Protein kinase C"/>
    <property type="match status" value="1"/>
</dbReference>
<dbReference type="InterPro" id="IPR000008">
    <property type="entry name" value="C2_dom"/>
</dbReference>
<evidence type="ECO:0000256" key="17">
    <source>
        <dbReference type="PROSITE-ProRule" id="PRU10141"/>
    </source>
</evidence>
<evidence type="ECO:0000256" key="19">
    <source>
        <dbReference type="SAM" id="MobiDB-lite"/>
    </source>
</evidence>
<name>A0AA40AES2_9PEZI</name>
<dbReference type="PROSITE" id="PS51285">
    <property type="entry name" value="AGC_KINASE_CTER"/>
    <property type="match status" value="1"/>
</dbReference>
<keyword evidence="26" id="KW-1185">Reference proteome</keyword>
<feature type="region of interest" description="Disordered" evidence="19">
    <location>
        <begin position="597"/>
        <end position="638"/>
    </location>
</feature>
<keyword evidence="9" id="KW-0863">Zinc-finger</keyword>
<dbReference type="InterPro" id="IPR036274">
    <property type="entry name" value="HR1_rpt_sf"/>
</dbReference>
<dbReference type="SMART" id="SM00109">
    <property type="entry name" value="C1"/>
    <property type="match status" value="2"/>
</dbReference>
<feature type="compositionally biased region" description="Low complexity" evidence="19">
    <location>
        <begin position="672"/>
        <end position="695"/>
    </location>
</feature>
<evidence type="ECO:0000256" key="15">
    <source>
        <dbReference type="ARBA" id="ARBA00068745"/>
    </source>
</evidence>
<dbReference type="InterPro" id="IPR011009">
    <property type="entry name" value="Kinase-like_dom_sf"/>
</dbReference>
<dbReference type="PROSITE" id="PS00479">
    <property type="entry name" value="ZF_DAG_PE_1"/>
    <property type="match status" value="1"/>
</dbReference>
<evidence type="ECO:0000259" key="21">
    <source>
        <dbReference type="PROSITE" id="PS50011"/>
    </source>
</evidence>
<comment type="caution">
    <text evidence="25">The sequence shown here is derived from an EMBL/GenBank/DDBJ whole genome shotgun (WGS) entry which is preliminary data.</text>
</comment>
<accession>A0AA40AES2</accession>
<dbReference type="PROSITE" id="PS00108">
    <property type="entry name" value="PROTEIN_KINASE_ST"/>
    <property type="match status" value="1"/>
</dbReference>
<comment type="catalytic activity">
    <reaction evidence="13">
        <text>L-threonyl-[protein] + ATP = O-phospho-L-threonyl-[protein] + ADP + H(+)</text>
        <dbReference type="Rhea" id="RHEA:46608"/>
        <dbReference type="Rhea" id="RHEA-COMP:11060"/>
        <dbReference type="Rhea" id="RHEA-COMP:11605"/>
        <dbReference type="ChEBI" id="CHEBI:15378"/>
        <dbReference type="ChEBI" id="CHEBI:30013"/>
        <dbReference type="ChEBI" id="CHEBI:30616"/>
        <dbReference type="ChEBI" id="CHEBI:61977"/>
        <dbReference type="ChEBI" id="CHEBI:456216"/>
        <dbReference type="EC" id="2.7.11.13"/>
    </reaction>
</comment>
<dbReference type="Pfam" id="PF00433">
    <property type="entry name" value="Pkinase_C"/>
    <property type="match status" value="1"/>
</dbReference>
<keyword evidence="4" id="KW-0597">Phosphoprotein</keyword>
<dbReference type="Pfam" id="PF02185">
    <property type="entry name" value="HR1"/>
    <property type="match status" value="2"/>
</dbReference>
<evidence type="ECO:0000256" key="2">
    <source>
        <dbReference type="ARBA" id="ARBA00012429"/>
    </source>
</evidence>
<reference evidence="25" key="1">
    <citation type="submission" date="2023-06" db="EMBL/GenBank/DDBJ databases">
        <title>Genome-scale phylogeny and comparative genomics of the fungal order Sordariales.</title>
        <authorList>
            <consortium name="Lawrence Berkeley National Laboratory"/>
            <person name="Hensen N."/>
            <person name="Bonometti L."/>
            <person name="Westerberg I."/>
            <person name="Brannstrom I.O."/>
            <person name="Guillou S."/>
            <person name="Cros-Aarteil S."/>
            <person name="Calhoun S."/>
            <person name="Haridas S."/>
            <person name="Kuo A."/>
            <person name="Mondo S."/>
            <person name="Pangilinan J."/>
            <person name="Riley R."/>
            <person name="Labutti K."/>
            <person name="Andreopoulos B."/>
            <person name="Lipzen A."/>
            <person name="Chen C."/>
            <person name="Yanf M."/>
            <person name="Daum C."/>
            <person name="Ng V."/>
            <person name="Clum A."/>
            <person name="Steindorff A."/>
            <person name="Ohm R."/>
            <person name="Martin F."/>
            <person name="Silar P."/>
            <person name="Natvig D."/>
            <person name="Lalanne C."/>
            <person name="Gautier V."/>
            <person name="Ament-Velasquez S.L."/>
            <person name="Kruys A."/>
            <person name="Hutchinson M.I."/>
            <person name="Powell A.J."/>
            <person name="Barry K."/>
            <person name="Miller A.N."/>
            <person name="Grigoriev I.V."/>
            <person name="Debuchy R."/>
            <person name="Gladieux P."/>
            <person name="Thoren M.H."/>
            <person name="Johannesson H."/>
        </authorList>
    </citation>
    <scope>NUCLEOTIDE SEQUENCE</scope>
    <source>
        <strain evidence="25">SMH4607-1</strain>
    </source>
</reference>
<dbReference type="FunFam" id="1.10.510.10:FF:000101">
    <property type="entry name" value="Protein kinase C"/>
    <property type="match status" value="1"/>
</dbReference>
<dbReference type="PROSITE" id="PS50004">
    <property type="entry name" value="C2"/>
    <property type="match status" value="1"/>
</dbReference>
<feature type="compositionally biased region" description="Low complexity" evidence="19">
    <location>
        <begin position="623"/>
        <end position="636"/>
    </location>
</feature>
<keyword evidence="12 17" id="KW-0067">ATP-binding</keyword>
<comment type="similarity">
    <text evidence="1">Belongs to the protein kinase superfamily. AGC Ser/Thr protein kinase family. PKC subfamily.</text>
</comment>
<evidence type="ECO:0000256" key="5">
    <source>
        <dbReference type="ARBA" id="ARBA00022679"/>
    </source>
</evidence>
<evidence type="ECO:0000259" key="20">
    <source>
        <dbReference type="PROSITE" id="PS50004"/>
    </source>
</evidence>
<dbReference type="AlphaFoldDB" id="A0AA40AES2"/>
<keyword evidence="11" id="KW-0862">Zinc</keyword>
<evidence type="ECO:0000256" key="6">
    <source>
        <dbReference type="ARBA" id="ARBA00022723"/>
    </source>
</evidence>
<dbReference type="CDD" id="cd20822">
    <property type="entry name" value="C1_ScPKC1-like_rpt1"/>
    <property type="match status" value="1"/>
</dbReference>
<dbReference type="Proteomes" id="UP001172102">
    <property type="component" value="Unassembled WGS sequence"/>
</dbReference>
<dbReference type="Gene3D" id="3.30.200.20">
    <property type="entry name" value="Phosphorylase Kinase, domain 1"/>
    <property type="match status" value="1"/>
</dbReference>
<feature type="domain" description="Phorbol-ester/DAG-type" evidence="22">
    <location>
        <begin position="462"/>
        <end position="510"/>
    </location>
</feature>
<dbReference type="InterPro" id="IPR000961">
    <property type="entry name" value="AGC-kinase_C"/>
</dbReference>
<dbReference type="SMART" id="SM00133">
    <property type="entry name" value="S_TK_X"/>
    <property type="match status" value="1"/>
</dbReference>
<evidence type="ECO:0000313" key="26">
    <source>
        <dbReference type="Proteomes" id="UP001172102"/>
    </source>
</evidence>
<evidence type="ECO:0000256" key="8">
    <source>
        <dbReference type="ARBA" id="ARBA00022741"/>
    </source>
</evidence>
<dbReference type="GO" id="GO:0007165">
    <property type="term" value="P:signal transduction"/>
    <property type="evidence" value="ECO:0007669"/>
    <property type="project" value="InterPro"/>
</dbReference>
<feature type="domain" description="C2" evidence="20">
    <location>
        <begin position="229"/>
        <end position="347"/>
    </location>
</feature>
<dbReference type="PROSITE" id="PS00107">
    <property type="entry name" value="PROTEIN_KINASE_ATP"/>
    <property type="match status" value="1"/>
</dbReference>
<dbReference type="CDD" id="cd11620">
    <property type="entry name" value="HR1_PKC-like_2_fungi"/>
    <property type="match status" value="1"/>
</dbReference>
<evidence type="ECO:0000256" key="7">
    <source>
        <dbReference type="ARBA" id="ARBA00022737"/>
    </source>
</evidence>
<feature type="domain" description="REM-1" evidence="24">
    <location>
        <begin position="147"/>
        <end position="224"/>
    </location>
</feature>
<feature type="domain" description="Phorbol-ester/DAG-type" evidence="22">
    <location>
        <begin position="530"/>
        <end position="581"/>
    </location>
</feature>
<dbReference type="InterPro" id="IPR000719">
    <property type="entry name" value="Prot_kinase_dom"/>
</dbReference>
<dbReference type="Pfam" id="PF00069">
    <property type="entry name" value="Pkinase"/>
    <property type="match status" value="1"/>
</dbReference>
<dbReference type="CDD" id="cd05570">
    <property type="entry name" value="STKc_PKC"/>
    <property type="match status" value="1"/>
</dbReference>
<feature type="region of interest" description="Disordered" evidence="19">
    <location>
        <begin position="657"/>
        <end position="831"/>
    </location>
</feature>
<dbReference type="GO" id="GO:0005524">
    <property type="term" value="F:ATP binding"/>
    <property type="evidence" value="ECO:0007669"/>
    <property type="project" value="UniProtKB-UniRule"/>
</dbReference>
<dbReference type="InterPro" id="IPR017441">
    <property type="entry name" value="Protein_kinase_ATP_BS"/>
</dbReference>
<evidence type="ECO:0000256" key="1">
    <source>
        <dbReference type="ARBA" id="ARBA00005490"/>
    </source>
</evidence>
<feature type="domain" description="Protein kinase" evidence="21">
    <location>
        <begin position="840"/>
        <end position="1099"/>
    </location>
</feature>
<evidence type="ECO:0000256" key="13">
    <source>
        <dbReference type="ARBA" id="ARBA00047272"/>
    </source>
</evidence>
<keyword evidence="5" id="KW-0808">Transferase</keyword>
<feature type="compositionally biased region" description="Polar residues" evidence="19">
    <location>
        <begin position="78"/>
        <end position="87"/>
    </location>
</feature>
<gene>
    <name evidence="25" type="ORF">B0H67DRAFT_553213</name>
</gene>
<dbReference type="PROSITE" id="PS51860">
    <property type="entry name" value="REM_1"/>
    <property type="match status" value="2"/>
</dbReference>
<dbReference type="Gene3D" id="1.10.287.160">
    <property type="entry name" value="HR1 repeat"/>
    <property type="match status" value="1"/>
</dbReference>
<keyword evidence="16 18" id="KW-0175">Coiled coil</keyword>
<feature type="region of interest" description="Disordered" evidence="19">
    <location>
        <begin position="78"/>
        <end position="137"/>
    </location>
</feature>
<evidence type="ECO:0000256" key="11">
    <source>
        <dbReference type="ARBA" id="ARBA00022833"/>
    </source>
</evidence>
<dbReference type="Gene3D" id="3.30.60.20">
    <property type="match status" value="2"/>
</dbReference>
<evidence type="ECO:0000259" key="22">
    <source>
        <dbReference type="PROSITE" id="PS50081"/>
    </source>
</evidence>
<feature type="compositionally biased region" description="Polar residues" evidence="19">
    <location>
        <begin position="393"/>
        <end position="406"/>
    </location>
</feature>